<organism evidence="3 4">
    <name type="scientific">candidate division TA06 bacterium</name>
    <dbReference type="NCBI Taxonomy" id="2250710"/>
    <lineage>
        <taxon>Bacteria</taxon>
        <taxon>Bacteria division TA06</taxon>
    </lineage>
</organism>
<dbReference type="InterPro" id="IPR013429">
    <property type="entry name" value="Regulatory_FmdB_Zinc_ribbon"/>
</dbReference>
<evidence type="ECO:0000313" key="3">
    <source>
        <dbReference type="EMBL" id="RKX66505.1"/>
    </source>
</evidence>
<sequence length="82" mass="9086">MPTYAYKCRKCGYVFDVFKKINNNSEEKCPKCGGIAVKTIAANESGVIFKGHGFYITDYKNKNSQTSNSSSSNNTSKTVDKK</sequence>
<name>A0A660S877_UNCT6</name>
<evidence type="ECO:0000259" key="2">
    <source>
        <dbReference type="SMART" id="SM00834"/>
    </source>
</evidence>
<feature type="domain" description="Putative regulatory protein FmdB zinc ribbon" evidence="2">
    <location>
        <begin position="1"/>
        <end position="41"/>
    </location>
</feature>
<dbReference type="SMART" id="SM00834">
    <property type="entry name" value="CxxC_CXXC_SSSS"/>
    <property type="match status" value="1"/>
</dbReference>
<dbReference type="PANTHER" id="PTHR34404:SF2">
    <property type="entry name" value="CONSERVED SERINE RICH PROTEIN"/>
    <property type="match status" value="1"/>
</dbReference>
<feature type="compositionally biased region" description="Low complexity" evidence="1">
    <location>
        <begin position="62"/>
        <end position="82"/>
    </location>
</feature>
<feature type="region of interest" description="Disordered" evidence="1">
    <location>
        <begin position="59"/>
        <end position="82"/>
    </location>
</feature>
<dbReference type="AlphaFoldDB" id="A0A660S877"/>
<protein>
    <submittedName>
        <fullName evidence="3">Zinc ribbon domain-containing protein</fullName>
    </submittedName>
</protein>
<proteinExistence type="predicted"/>
<gene>
    <name evidence="3" type="ORF">DRP44_03995</name>
</gene>
<dbReference type="NCBIfam" id="TIGR02605">
    <property type="entry name" value="CxxC_CxxC_SSSS"/>
    <property type="match status" value="1"/>
</dbReference>
<reference evidence="3 4" key="1">
    <citation type="submission" date="2018-06" db="EMBL/GenBank/DDBJ databases">
        <title>Extensive metabolic versatility and redundancy in microbially diverse, dynamic hydrothermal sediments.</title>
        <authorList>
            <person name="Dombrowski N."/>
            <person name="Teske A."/>
            <person name="Baker B.J."/>
        </authorList>
    </citation>
    <scope>NUCLEOTIDE SEQUENCE [LARGE SCALE GENOMIC DNA]</scope>
    <source>
        <strain evidence="3">B35_G9</strain>
    </source>
</reference>
<dbReference type="EMBL" id="QNBC01000041">
    <property type="protein sequence ID" value="RKX66505.1"/>
    <property type="molecule type" value="Genomic_DNA"/>
</dbReference>
<evidence type="ECO:0000256" key="1">
    <source>
        <dbReference type="SAM" id="MobiDB-lite"/>
    </source>
</evidence>
<dbReference type="Pfam" id="PF09723">
    <property type="entry name" value="Zn_ribbon_8"/>
    <property type="match status" value="1"/>
</dbReference>
<dbReference type="Proteomes" id="UP000282321">
    <property type="component" value="Unassembled WGS sequence"/>
</dbReference>
<comment type="caution">
    <text evidence="3">The sequence shown here is derived from an EMBL/GenBank/DDBJ whole genome shotgun (WGS) entry which is preliminary data.</text>
</comment>
<accession>A0A660S877</accession>
<evidence type="ECO:0000313" key="4">
    <source>
        <dbReference type="Proteomes" id="UP000282321"/>
    </source>
</evidence>
<dbReference type="PANTHER" id="PTHR34404">
    <property type="entry name" value="REGULATORY PROTEIN, FMDB FAMILY"/>
    <property type="match status" value="1"/>
</dbReference>